<sequence length="478" mass="53205">MPHVGLQGPLQPPLYFPMPFRPETVPSDILYIVLEQLTDRRDWHAAALASWSFNRAATPLLYRTIDTDTRTRRASGSQVLHPAFTLLRKPDLARYVRHIHETSVLHASNPEVTSTILDALRLCTSLHSFAWMDDTSSSPAVFMAFLDVLKGIPFRALTLRTYSDLGEPTWTVLNTLSGLQKISVWSMDGPPRVLQGWAGQLGSTLKELELGRCAGVPASILISVLSQLPLLRDLRLKGAPSAAIPDILTCLPNLVSLDTEYLGSGILRPSDDPLPPLKRLTVRTSSVDLQGPVQLWSWLRQLIPRPSLEGFVLNAFSTQGQTTIPRHFLLSLARTHGETLKQFLVNMTQLTLEDIHCICTLFPNLEELSCAVASPDAESIERAIAKGHNLRCLKLHVHWLPNSYSLDDFSPYSPNSPSARFGKSDAEALMMREGSRIRTLSMGPHVYSGSWMPRLDANGRVQLDFEIVEDTQYYARGS</sequence>
<evidence type="ECO:0000313" key="2">
    <source>
        <dbReference type="Proteomes" id="UP000814140"/>
    </source>
</evidence>
<dbReference type="EMBL" id="MU277189">
    <property type="protein sequence ID" value="KAI0067612.1"/>
    <property type="molecule type" value="Genomic_DNA"/>
</dbReference>
<reference evidence="1" key="2">
    <citation type="journal article" date="2022" name="New Phytol.">
        <title>Evolutionary transition to the ectomycorrhizal habit in the genomes of a hyperdiverse lineage of mushroom-forming fungi.</title>
        <authorList>
            <person name="Looney B."/>
            <person name="Miyauchi S."/>
            <person name="Morin E."/>
            <person name="Drula E."/>
            <person name="Courty P.E."/>
            <person name="Kohler A."/>
            <person name="Kuo A."/>
            <person name="LaButti K."/>
            <person name="Pangilinan J."/>
            <person name="Lipzen A."/>
            <person name="Riley R."/>
            <person name="Andreopoulos W."/>
            <person name="He G."/>
            <person name="Johnson J."/>
            <person name="Nolan M."/>
            <person name="Tritt A."/>
            <person name="Barry K.W."/>
            <person name="Grigoriev I.V."/>
            <person name="Nagy L.G."/>
            <person name="Hibbett D."/>
            <person name="Henrissat B."/>
            <person name="Matheny P.B."/>
            <person name="Labbe J."/>
            <person name="Martin F.M."/>
        </authorList>
    </citation>
    <scope>NUCLEOTIDE SEQUENCE</scope>
    <source>
        <strain evidence="1">HHB10654</strain>
    </source>
</reference>
<comment type="caution">
    <text evidence="1">The sequence shown here is derived from an EMBL/GenBank/DDBJ whole genome shotgun (WGS) entry which is preliminary data.</text>
</comment>
<organism evidence="1 2">
    <name type="scientific">Artomyces pyxidatus</name>
    <dbReference type="NCBI Taxonomy" id="48021"/>
    <lineage>
        <taxon>Eukaryota</taxon>
        <taxon>Fungi</taxon>
        <taxon>Dikarya</taxon>
        <taxon>Basidiomycota</taxon>
        <taxon>Agaricomycotina</taxon>
        <taxon>Agaricomycetes</taxon>
        <taxon>Russulales</taxon>
        <taxon>Auriscalpiaceae</taxon>
        <taxon>Artomyces</taxon>
    </lineage>
</organism>
<name>A0ACB8TGR8_9AGAM</name>
<evidence type="ECO:0000313" key="1">
    <source>
        <dbReference type="EMBL" id="KAI0067612.1"/>
    </source>
</evidence>
<accession>A0ACB8TGR8</accession>
<protein>
    <submittedName>
        <fullName evidence="1">Uncharacterized protein</fullName>
    </submittedName>
</protein>
<keyword evidence="2" id="KW-1185">Reference proteome</keyword>
<gene>
    <name evidence="1" type="ORF">BV25DRAFT_1846723</name>
</gene>
<reference evidence="1" key="1">
    <citation type="submission" date="2021-03" db="EMBL/GenBank/DDBJ databases">
        <authorList>
            <consortium name="DOE Joint Genome Institute"/>
            <person name="Ahrendt S."/>
            <person name="Looney B.P."/>
            <person name="Miyauchi S."/>
            <person name="Morin E."/>
            <person name="Drula E."/>
            <person name="Courty P.E."/>
            <person name="Chicoki N."/>
            <person name="Fauchery L."/>
            <person name="Kohler A."/>
            <person name="Kuo A."/>
            <person name="Labutti K."/>
            <person name="Pangilinan J."/>
            <person name="Lipzen A."/>
            <person name="Riley R."/>
            <person name="Andreopoulos W."/>
            <person name="He G."/>
            <person name="Johnson J."/>
            <person name="Barry K.W."/>
            <person name="Grigoriev I.V."/>
            <person name="Nagy L."/>
            <person name="Hibbett D."/>
            <person name="Henrissat B."/>
            <person name="Matheny P.B."/>
            <person name="Labbe J."/>
            <person name="Martin F."/>
        </authorList>
    </citation>
    <scope>NUCLEOTIDE SEQUENCE</scope>
    <source>
        <strain evidence="1">HHB10654</strain>
    </source>
</reference>
<proteinExistence type="predicted"/>
<dbReference type="Proteomes" id="UP000814140">
    <property type="component" value="Unassembled WGS sequence"/>
</dbReference>